<gene>
    <name evidence="5" type="ORF">D4L85_24205</name>
</gene>
<evidence type="ECO:0000256" key="1">
    <source>
        <dbReference type="ARBA" id="ARBA00022729"/>
    </source>
</evidence>
<keyword evidence="1" id="KW-0732">Signal</keyword>
<protein>
    <recommendedName>
        <fullName evidence="7">Gliding motility-associated C-terminal domain-containing protein</fullName>
    </recommendedName>
</protein>
<dbReference type="PANTHER" id="PTHR36220:SF1">
    <property type="entry name" value="GAMMA TUBULIN COMPLEX COMPONENT C-TERMINAL DOMAIN-CONTAINING PROTEIN"/>
    <property type="match status" value="1"/>
</dbReference>
<keyword evidence="4" id="KW-1133">Transmembrane helix</keyword>
<evidence type="ECO:0000256" key="3">
    <source>
        <dbReference type="ARBA" id="ARBA00023180"/>
    </source>
</evidence>
<evidence type="ECO:0000256" key="4">
    <source>
        <dbReference type="SAM" id="Phobius"/>
    </source>
</evidence>
<keyword evidence="3" id="KW-0325">Glycoprotein</keyword>
<dbReference type="Pfam" id="PF13585">
    <property type="entry name" value="CHU_C"/>
    <property type="match status" value="1"/>
</dbReference>
<dbReference type="AlphaFoldDB" id="A0A385SQR6"/>
<keyword evidence="6" id="KW-1185">Reference proteome</keyword>
<dbReference type="KEGG" id="chk:D4L85_24205"/>
<dbReference type="PANTHER" id="PTHR36220">
    <property type="entry name" value="UNNAMED PRODUCT"/>
    <property type="match status" value="1"/>
</dbReference>
<evidence type="ECO:0008006" key="7">
    <source>
        <dbReference type="Google" id="ProtNLM"/>
    </source>
</evidence>
<dbReference type="Pfam" id="PF14312">
    <property type="entry name" value="FG-GAP_2"/>
    <property type="match status" value="4"/>
</dbReference>
<keyword evidence="2" id="KW-0677">Repeat</keyword>
<evidence type="ECO:0000313" key="6">
    <source>
        <dbReference type="Proteomes" id="UP000266183"/>
    </source>
</evidence>
<proteinExistence type="predicted"/>
<evidence type="ECO:0000256" key="2">
    <source>
        <dbReference type="ARBA" id="ARBA00022737"/>
    </source>
</evidence>
<organism evidence="5 6">
    <name type="scientific">Chryseolinea soli</name>
    <dbReference type="NCBI Taxonomy" id="2321403"/>
    <lineage>
        <taxon>Bacteria</taxon>
        <taxon>Pseudomonadati</taxon>
        <taxon>Bacteroidota</taxon>
        <taxon>Cytophagia</taxon>
        <taxon>Cytophagales</taxon>
        <taxon>Fulvivirgaceae</taxon>
        <taxon>Chryseolinea</taxon>
    </lineage>
</organism>
<feature type="transmembrane region" description="Helical" evidence="4">
    <location>
        <begin position="39"/>
        <end position="62"/>
    </location>
</feature>
<name>A0A385SQR6_9BACT</name>
<reference evidence="6" key="1">
    <citation type="submission" date="2018-09" db="EMBL/GenBank/DDBJ databases">
        <title>Chryseolinea sp. KIS68-18 isolated from soil.</title>
        <authorList>
            <person name="Weon H.-Y."/>
            <person name="Kwon S.-W."/>
            <person name="Lee S.A."/>
        </authorList>
    </citation>
    <scope>NUCLEOTIDE SEQUENCE [LARGE SCALE GENOMIC DNA]</scope>
    <source>
        <strain evidence="6">KIS68-18</strain>
    </source>
</reference>
<dbReference type="EMBL" id="CP032382">
    <property type="protein sequence ID" value="AYB33499.1"/>
    <property type="molecule type" value="Genomic_DNA"/>
</dbReference>
<dbReference type="InterPro" id="IPR013519">
    <property type="entry name" value="Int_alpha_beta-p"/>
</dbReference>
<evidence type="ECO:0000313" key="5">
    <source>
        <dbReference type="EMBL" id="AYB33499.1"/>
    </source>
</evidence>
<dbReference type="SMART" id="SM00191">
    <property type="entry name" value="Int_alpha"/>
    <property type="match status" value="4"/>
</dbReference>
<dbReference type="Gene3D" id="2.130.10.130">
    <property type="entry name" value="Integrin alpha, N-terminal"/>
    <property type="match status" value="2"/>
</dbReference>
<keyword evidence="4" id="KW-0472">Membrane</keyword>
<dbReference type="InterPro" id="IPR028994">
    <property type="entry name" value="Integrin_alpha_N"/>
</dbReference>
<dbReference type="Proteomes" id="UP000266183">
    <property type="component" value="Chromosome"/>
</dbReference>
<accession>A0A385SQR6</accession>
<sequence>MTRANVSAKKAIFTSKKTGIPTIRSLCKLLMLKSLKISLMIRVAVPFAGLFLMLCGFFNVAWAQCPAPTEVYLPVGDLAKYDYFGLKIDTYGDYMVASEMLHDSLEVEAGLLHVYRLDASQQWKEIAQLTPSDPQIYLRFGMNVTIDATSIVASAQSYDDAGNLANKLYVFEKVPGSEWVSGTESYQLLGTPYLDAPVLSENNLIALASQSSNQGVAVFTKTGGVFTLTQFLPFPVDENGMALPFPVLTAGDGLIAAGSAMFQNADGTVGTVILYEKNGATFSTSPVATLRPADDVGGMTYGRQIAIHNGNVYTGGWVTGDNGTGIFKSLLHFYEFKKPVSGWANAKTNAAVKTPYGTSESLIVTDDEFFFGGYQQVHAYKKNGSSWSSVTLSMELSKPASSTEFFGLWMSLTNNHLVVGGPAAGGIPTPATREAIIDYYRPPGGWATNTPPHQIITKTTLNAAGDLYGSSITSLNNELFVGAPGDDEMGLNSGAVYVHTKGKPTSPAVRLFEPKSHNRSGFGQSIAAGDNVLVVGAPFVDSVGNNGINVFDRMGKAYIYKRTASGWKYHSQLVAPTLSMNGSFGQTVAYFNKYIAVCAYDLTTYESDGRVYLYKENDAGKYVYLATLRPSIDIKHDFFGRAIVMSENTIVVGTGDTEREVGHKMHVFVFEKHGEWKSATEDARLLPTNKGYGDMFGYSVAMEGDRIVVGAPGYPGTALLNDQLFYRGAAYIFKRPASGWNGTVNESAQLEPSDATSHGNFGYSVAIDDDQIYAGSPFAIDKAEYPNYVTNHDNTLKPGKVYRFVRNGSDWLSTKQEDEQIASISPDWLDGFGCSLYVTNHKLYIGATYADTERGFWSGSVETYTRAPLQFDIPELPVSCDDRTLKLDAAPEGGIWSGPGVTADGTFDPKNFTNEKISLRYHYTTIAGCQTDTTVTVTVNKLLPASLTPGPTLCITSPVTLSITPVDPGATATWMNVSTNTPAQGSASALVVDASGSYVATVSRDGCTVETAPVVVNKFTPPALTASHPSICNGVPVTISLTPFDNDATVTWTDLSTHATLPESGGSITIKTGGTFSASVSQNGCVLESPPITLQNMRDSVYVPNIFTPNDDHYNDYFEVRGEDLSQFNLRIYNRLGTPVYHTDDPAFRWTAPDVSTGVYYWNITYLGCDSEQKHIKGWVHVMR</sequence>
<keyword evidence="4" id="KW-0812">Transmembrane</keyword>
<dbReference type="SUPFAM" id="SSF69318">
    <property type="entry name" value="Integrin alpha N-terminal domain"/>
    <property type="match status" value="1"/>
</dbReference>
<dbReference type="InterPro" id="IPR013517">
    <property type="entry name" value="FG-GAP"/>
</dbReference>